<gene>
    <name evidence="2" type="ORF">FO440_12885</name>
</gene>
<dbReference type="Proteomes" id="UP000318733">
    <property type="component" value="Unassembled WGS sequence"/>
</dbReference>
<dbReference type="SUPFAM" id="SSF54593">
    <property type="entry name" value="Glyoxalase/Bleomycin resistance protein/Dihydroxybiphenyl dioxygenase"/>
    <property type="match status" value="1"/>
</dbReference>
<proteinExistence type="predicted"/>
<dbReference type="Gene3D" id="3.10.180.10">
    <property type="entry name" value="2,3-Dihydroxybiphenyl 1,2-Dioxygenase, domain 1"/>
    <property type="match status" value="1"/>
</dbReference>
<evidence type="ECO:0000313" key="2">
    <source>
        <dbReference type="EMBL" id="TSJ40639.1"/>
    </source>
</evidence>
<evidence type="ECO:0000313" key="3">
    <source>
        <dbReference type="Proteomes" id="UP000318733"/>
    </source>
</evidence>
<dbReference type="OrthoDB" id="9796521at2"/>
<name>A0A556MLH1_9SPHI</name>
<dbReference type="InterPro" id="IPR037523">
    <property type="entry name" value="VOC_core"/>
</dbReference>
<feature type="domain" description="VOC" evidence="1">
    <location>
        <begin position="3"/>
        <end position="127"/>
    </location>
</feature>
<organism evidence="2 3">
    <name type="scientific">Mucilaginibacter corticis</name>
    <dbReference type="NCBI Taxonomy" id="2597670"/>
    <lineage>
        <taxon>Bacteria</taxon>
        <taxon>Pseudomonadati</taxon>
        <taxon>Bacteroidota</taxon>
        <taxon>Sphingobacteriia</taxon>
        <taxon>Sphingobacteriales</taxon>
        <taxon>Sphingobacteriaceae</taxon>
        <taxon>Mucilaginibacter</taxon>
    </lineage>
</organism>
<dbReference type="AlphaFoldDB" id="A0A556MLH1"/>
<reference evidence="2 3" key="1">
    <citation type="submission" date="2019-07" db="EMBL/GenBank/DDBJ databases">
        <authorList>
            <person name="Huq M.A."/>
        </authorList>
    </citation>
    <scope>NUCLEOTIDE SEQUENCE [LARGE SCALE GENOMIC DNA]</scope>
    <source>
        <strain evidence="2 3">MAH-19</strain>
    </source>
</reference>
<dbReference type="RefSeq" id="WP_144248677.1">
    <property type="nucleotide sequence ID" value="NZ_VLPK01000002.1"/>
</dbReference>
<comment type="caution">
    <text evidence="2">The sequence shown here is derived from an EMBL/GenBank/DDBJ whole genome shotgun (WGS) entry which is preliminary data.</text>
</comment>
<protein>
    <recommendedName>
        <fullName evidence="1">VOC domain-containing protein</fullName>
    </recommendedName>
</protein>
<dbReference type="PROSITE" id="PS51819">
    <property type="entry name" value="VOC"/>
    <property type="match status" value="1"/>
</dbReference>
<accession>A0A556MLH1</accession>
<dbReference type="Pfam" id="PF00903">
    <property type="entry name" value="Glyoxalase"/>
    <property type="match status" value="1"/>
</dbReference>
<dbReference type="InterPro" id="IPR029068">
    <property type="entry name" value="Glyas_Bleomycin-R_OHBP_Dase"/>
</dbReference>
<sequence>MSKLNFITLFFIVSNLKDSVAYYVDKLSFEIWYTGPDDDPYWAMVGRGPVSIMLKAIADDVKPIPNHTRHEWAPWDAYISVEDPDALFEEFSSAGVTFKKPIHDNSDGLRGFEVSDADGYVLFFGTPKG</sequence>
<evidence type="ECO:0000259" key="1">
    <source>
        <dbReference type="PROSITE" id="PS51819"/>
    </source>
</evidence>
<dbReference type="EMBL" id="VLPK01000002">
    <property type="protein sequence ID" value="TSJ40639.1"/>
    <property type="molecule type" value="Genomic_DNA"/>
</dbReference>
<dbReference type="InterPro" id="IPR004360">
    <property type="entry name" value="Glyas_Fos-R_dOase_dom"/>
</dbReference>
<keyword evidence="3" id="KW-1185">Reference proteome</keyword>